<feature type="domain" description="FBD" evidence="1">
    <location>
        <begin position="221"/>
        <end position="263"/>
    </location>
</feature>
<evidence type="ECO:0000259" key="1">
    <source>
        <dbReference type="Pfam" id="PF08387"/>
    </source>
</evidence>
<comment type="caution">
    <text evidence="2">The sequence shown here is derived from an EMBL/GenBank/DDBJ whole genome shotgun (WGS) entry which is preliminary data.</text>
</comment>
<name>A0A445GWZ3_GLYSO</name>
<proteinExistence type="predicted"/>
<accession>A0A445GWZ3</accession>
<dbReference type="EMBL" id="QZWG01000015">
    <property type="protein sequence ID" value="RZB65776.1"/>
    <property type="molecule type" value="Genomic_DNA"/>
</dbReference>
<evidence type="ECO:0000313" key="2">
    <source>
        <dbReference type="EMBL" id="RZB65776.1"/>
    </source>
</evidence>
<dbReference type="Pfam" id="PF08387">
    <property type="entry name" value="FBD"/>
    <property type="match status" value="1"/>
</dbReference>
<dbReference type="PANTHER" id="PTHR33116">
    <property type="entry name" value="REVERSE TRANSCRIPTASE ZINC-BINDING DOMAIN-CONTAINING PROTEIN-RELATED-RELATED"/>
    <property type="match status" value="1"/>
</dbReference>
<gene>
    <name evidence="2" type="ORF">D0Y65_041723</name>
</gene>
<dbReference type="InterPro" id="IPR006566">
    <property type="entry name" value="FBD"/>
</dbReference>
<dbReference type="AlphaFoldDB" id="A0A445GWZ3"/>
<protein>
    <recommendedName>
        <fullName evidence="1">FBD domain-containing protein</fullName>
    </recommendedName>
</protein>
<sequence length="353" mass="40543">MEKTRIESRRMTLRIFNMENPFNVKEVLELEMNNFVIKVPNIVSLSSLTVLELSRINLTSVSSTDSHDLTLNFPVLREYSTKNYTWFNTKEVTFEVPLLEVLLIKHSHIPDTILFNLDLSTTHIASATIDPHKFEKEDTPFLSCELRKQFNNNVGCLKFEQLEALAFPQDDIPAFGMLSCLELGKVTSEFLLNLLLKTPSLNTLIIKELLEFDEELSNLDKVPSCFISNLKMVNFGRLNGDQYELSFAKFAMQNAQVLERASFMPTCFLCIVRRRRSLFLPKLINQRLSSWNANHLSFAKRVTLVKLVMQAPPSHVLQTSFLPRAVCDVVDEKCRSFVWGDSENQQKILIEIG</sequence>
<organism evidence="2 3">
    <name type="scientific">Glycine soja</name>
    <name type="common">Wild soybean</name>
    <dbReference type="NCBI Taxonomy" id="3848"/>
    <lineage>
        <taxon>Eukaryota</taxon>
        <taxon>Viridiplantae</taxon>
        <taxon>Streptophyta</taxon>
        <taxon>Embryophyta</taxon>
        <taxon>Tracheophyta</taxon>
        <taxon>Spermatophyta</taxon>
        <taxon>Magnoliopsida</taxon>
        <taxon>eudicotyledons</taxon>
        <taxon>Gunneridae</taxon>
        <taxon>Pentapetalae</taxon>
        <taxon>rosids</taxon>
        <taxon>fabids</taxon>
        <taxon>Fabales</taxon>
        <taxon>Fabaceae</taxon>
        <taxon>Papilionoideae</taxon>
        <taxon>50 kb inversion clade</taxon>
        <taxon>NPAAA clade</taxon>
        <taxon>indigoferoid/millettioid clade</taxon>
        <taxon>Phaseoleae</taxon>
        <taxon>Glycine</taxon>
        <taxon>Glycine subgen. Soja</taxon>
    </lineage>
</organism>
<dbReference type="Proteomes" id="UP000289340">
    <property type="component" value="Chromosome 15"/>
</dbReference>
<dbReference type="PANTHER" id="PTHR33116:SF78">
    <property type="entry name" value="OS12G0587133 PROTEIN"/>
    <property type="match status" value="1"/>
</dbReference>
<evidence type="ECO:0000313" key="3">
    <source>
        <dbReference type="Proteomes" id="UP000289340"/>
    </source>
</evidence>
<reference evidence="2 3" key="1">
    <citation type="submission" date="2018-09" db="EMBL/GenBank/DDBJ databases">
        <title>A high-quality reference genome of wild soybean provides a powerful tool to mine soybean genomes.</title>
        <authorList>
            <person name="Xie M."/>
            <person name="Chung C.Y.L."/>
            <person name="Li M.-W."/>
            <person name="Wong F.-L."/>
            <person name="Chan T.-F."/>
            <person name="Lam H.-M."/>
        </authorList>
    </citation>
    <scope>NUCLEOTIDE SEQUENCE [LARGE SCALE GENOMIC DNA]</scope>
    <source>
        <strain evidence="3">cv. W05</strain>
        <tissue evidence="2">Hypocotyl of etiolated seedlings</tissue>
    </source>
</reference>
<keyword evidence="3" id="KW-1185">Reference proteome</keyword>